<dbReference type="EMBL" id="GGEC01075283">
    <property type="protein sequence ID" value="MBX55767.1"/>
    <property type="molecule type" value="Transcribed_RNA"/>
</dbReference>
<accession>A0A2P2PLX1</accession>
<proteinExistence type="predicted"/>
<sequence>MEPNYHYIPTRRLDKQLGIGFDDDAYVLRVIFWHSSLACFSLGK</sequence>
<dbReference type="AlphaFoldDB" id="A0A2P2PLX1"/>
<reference evidence="1" key="1">
    <citation type="submission" date="2018-02" db="EMBL/GenBank/DDBJ databases">
        <title>Rhizophora mucronata_Transcriptome.</title>
        <authorList>
            <person name="Meera S.P."/>
            <person name="Sreeshan A."/>
            <person name="Augustine A."/>
        </authorList>
    </citation>
    <scope>NUCLEOTIDE SEQUENCE</scope>
    <source>
        <tissue evidence="1">Leaf</tissue>
    </source>
</reference>
<protein>
    <submittedName>
        <fullName evidence="1">Uncharacterized protein</fullName>
    </submittedName>
</protein>
<name>A0A2P2PLX1_RHIMU</name>
<evidence type="ECO:0000313" key="1">
    <source>
        <dbReference type="EMBL" id="MBX55767.1"/>
    </source>
</evidence>
<organism evidence="1">
    <name type="scientific">Rhizophora mucronata</name>
    <name type="common">Asiatic mangrove</name>
    <dbReference type="NCBI Taxonomy" id="61149"/>
    <lineage>
        <taxon>Eukaryota</taxon>
        <taxon>Viridiplantae</taxon>
        <taxon>Streptophyta</taxon>
        <taxon>Embryophyta</taxon>
        <taxon>Tracheophyta</taxon>
        <taxon>Spermatophyta</taxon>
        <taxon>Magnoliopsida</taxon>
        <taxon>eudicotyledons</taxon>
        <taxon>Gunneridae</taxon>
        <taxon>Pentapetalae</taxon>
        <taxon>rosids</taxon>
        <taxon>fabids</taxon>
        <taxon>Malpighiales</taxon>
        <taxon>Rhizophoraceae</taxon>
        <taxon>Rhizophora</taxon>
    </lineage>
</organism>